<dbReference type="GO" id="GO:0016020">
    <property type="term" value="C:membrane"/>
    <property type="evidence" value="ECO:0007669"/>
    <property type="project" value="TreeGrafter"/>
</dbReference>
<keyword evidence="3 5" id="KW-0408">Iron</keyword>
<sequence length="147" mass="16906">MSGSYLFNYSTTSSTKTQLINLKKRPSLIDKLPIFTREDVSANVNRNWIIVGSLVFDLTDFLKIHPGGDEILLEFIGMDATSVFEDVHPNNVRASIVLLKYVIGRLKEENEKREINEDFENIKNERINSSNSNQNFIYSRSDVEFLN</sequence>
<dbReference type="Gene3D" id="3.10.120.10">
    <property type="entry name" value="Cytochrome b5-like heme/steroid binding domain"/>
    <property type="match status" value="1"/>
</dbReference>
<dbReference type="WBParaSite" id="scf7180000419125.g3409">
    <property type="protein sequence ID" value="scf7180000419125.g3409"/>
    <property type="gene ID" value="scf7180000419125.g3409"/>
</dbReference>
<evidence type="ECO:0000256" key="4">
    <source>
        <dbReference type="ARBA" id="ARBA00038168"/>
    </source>
</evidence>
<dbReference type="GO" id="GO:0020037">
    <property type="term" value="F:heme binding"/>
    <property type="evidence" value="ECO:0007669"/>
    <property type="project" value="UniProtKB-UniRule"/>
</dbReference>
<dbReference type="InterPro" id="IPR036400">
    <property type="entry name" value="Cyt_B5-like_heme/steroid_sf"/>
</dbReference>
<comment type="similarity">
    <text evidence="4 5">Belongs to the cytochrome b5 family.</text>
</comment>
<name>A0A915NIY5_9BILA</name>
<evidence type="ECO:0000256" key="1">
    <source>
        <dbReference type="ARBA" id="ARBA00022617"/>
    </source>
</evidence>
<accession>A0A915NIY5</accession>
<dbReference type="Proteomes" id="UP000887560">
    <property type="component" value="Unplaced"/>
</dbReference>
<evidence type="ECO:0000256" key="2">
    <source>
        <dbReference type="ARBA" id="ARBA00022723"/>
    </source>
</evidence>
<proteinExistence type="inferred from homology"/>
<dbReference type="PROSITE" id="PS50255">
    <property type="entry name" value="CYTOCHROME_B5_2"/>
    <property type="match status" value="1"/>
</dbReference>
<evidence type="ECO:0000256" key="3">
    <source>
        <dbReference type="ARBA" id="ARBA00023004"/>
    </source>
</evidence>
<keyword evidence="1 5" id="KW-0349">Heme</keyword>
<dbReference type="GO" id="GO:0046872">
    <property type="term" value="F:metal ion binding"/>
    <property type="evidence" value="ECO:0007669"/>
    <property type="project" value="UniProtKB-UniRule"/>
</dbReference>
<dbReference type="PROSITE" id="PS00191">
    <property type="entry name" value="CYTOCHROME_B5_1"/>
    <property type="match status" value="1"/>
</dbReference>
<protein>
    <submittedName>
        <fullName evidence="8">Cytochrome b5 heme-binding domain-containing protein</fullName>
    </submittedName>
</protein>
<organism evidence="7 8">
    <name type="scientific">Meloidogyne floridensis</name>
    <dbReference type="NCBI Taxonomy" id="298350"/>
    <lineage>
        <taxon>Eukaryota</taxon>
        <taxon>Metazoa</taxon>
        <taxon>Ecdysozoa</taxon>
        <taxon>Nematoda</taxon>
        <taxon>Chromadorea</taxon>
        <taxon>Rhabditida</taxon>
        <taxon>Tylenchina</taxon>
        <taxon>Tylenchomorpha</taxon>
        <taxon>Tylenchoidea</taxon>
        <taxon>Meloidogynidae</taxon>
        <taxon>Meloidogyninae</taxon>
        <taxon>Meloidogyne</taxon>
    </lineage>
</organism>
<evidence type="ECO:0000313" key="8">
    <source>
        <dbReference type="WBParaSite" id="scf7180000419125.g3409"/>
    </source>
</evidence>
<dbReference type="SUPFAM" id="SSF55856">
    <property type="entry name" value="Cytochrome b5-like heme/steroid binding domain"/>
    <property type="match status" value="1"/>
</dbReference>
<dbReference type="InterPro" id="IPR050668">
    <property type="entry name" value="Cytochrome_b5"/>
</dbReference>
<dbReference type="InterPro" id="IPR001199">
    <property type="entry name" value="Cyt_B5-like_heme/steroid-bd"/>
</dbReference>
<dbReference type="AlphaFoldDB" id="A0A915NIY5"/>
<dbReference type="InterPro" id="IPR018506">
    <property type="entry name" value="Cyt_B5_heme-BS"/>
</dbReference>
<dbReference type="PRINTS" id="PR00363">
    <property type="entry name" value="CYTOCHROMEB5"/>
</dbReference>
<evidence type="ECO:0000259" key="6">
    <source>
        <dbReference type="PROSITE" id="PS50255"/>
    </source>
</evidence>
<reference evidence="8" key="1">
    <citation type="submission" date="2022-11" db="UniProtKB">
        <authorList>
            <consortium name="WormBaseParasite"/>
        </authorList>
    </citation>
    <scope>IDENTIFICATION</scope>
</reference>
<dbReference type="PANTHER" id="PTHR19359">
    <property type="entry name" value="CYTOCHROME B5"/>
    <property type="match status" value="1"/>
</dbReference>
<evidence type="ECO:0000256" key="5">
    <source>
        <dbReference type="RuleBase" id="RU362121"/>
    </source>
</evidence>
<feature type="domain" description="Cytochrome b5 heme-binding" evidence="6">
    <location>
        <begin position="26"/>
        <end position="107"/>
    </location>
</feature>
<keyword evidence="2 5" id="KW-0479">Metal-binding</keyword>
<evidence type="ECO:0000313" key="7">
    <source>
        <dbReference type="Proteomes" id="UP000887560"/>
    </source>
</evidence>
<keyword evidence="7" id="KW-1185">Reference proteome</keyword>
<dbReference type="SMART" id="SM01117">
    <property type="entry name" value="Cyt-b5"/>
    <property type="match status" value="1"/>
</dbReference>
<dbReference type="Pfam" id="PF00173">
    <property type="entry name" value="Cyt-b5"/>
    <property type="match status" value="1"/>
</dbReference>